<organism evidence="3 4">
    <name type="scientific">Aliidongia dinghuensis</name>
    <dbReference type="NCBI Taxonomy" id="1867774"/>
    <lineage>
        <taxon>Bacteria</taxon>
        <taxon>Pseudomonadati</taxon>
        <taxon>Pseudomonadota</taxon>
        <taxon>Alphaproteobacteria</taxon>
        <taxon>Rhodospirillales</taxon>
        <taxon>Dongiaceae</taxon>
        <taxon>Aliidongia</taxon>
    </lineage>
</organism>
<dbReference type="EMBL" id="BMJQ01000016">
    <property type="protein sequence ID" value="GGF39258.1"/>
    <property type="molecule type" value="Genomic_DNA"/>
</dbReference>
<evidence type="ECO:0000256" key="1">
    <source>
        <dbReference type="HAMAP-Rule" id="MF_01232"/>
    </source>
</evidence>
<accession>A0A8J3E4J3</accession>
<name>A0A8J3E4J3_9PROT</name>
<comment type="caution">
    <text evidence="3">The sequence shown here is derived from an EMBL/GenBank/DDBJ whole genome shotgun (WGS) entry which is preliminary data.</text>
</comment>
<protein>
    <recommendedName>
        <fullName evidence="1">UPF0229 protein GCM10011611_52050</fullName>
    </recommendedName>
</protein>
<feature type="region of interest" description="Disordered" evidence="2">
    <location>
        <begin position="40"/>
        <end position="109"/>
    </location>
</feature>
<dbReference type="PANTHER" id="PTHR30510">
    <property type="entry name" value="UPF0229 PROTEIN YEAH"/>
    <property type="match status" value="1"/>
</dbReference>
<evidence type="ECO:0000313" key="4">
    <source>
        <dbReference type="Proteomes" id="UP000646365"/>
    </source>
</evidence>
<dbReference type="NCBIfam" id="NF003708">
    <property type="entry name" value="PRK05325.1-3"/>
    <property type="match status" value="1"/>
</dbReference>
<comment type="similarity">
    <text evidence="1">Belongs to the UPF0229 family.</text>
</comment>
<evidence type="ECO:0000313" key="3">
    <source>
        <dbReference type="EMBL" id="GGF39258.1"/>
    </source>
</evidence>
<feature type="compositionally biased region" description="Basic and acidic residues" evidence="2">
    <location>
        <begin position="79"/>
        <end position="90"/>
    </location>
</feature>
<sequence length="433" mass="49165">MIIVDRRPNPKGKSLGNRRRFIERARAEVKGAVMDALRKRKITDTESGEKVSIPTKGIDEPTFRHSSSGGKRHYVVPGNKEHVVGDEIERPQGGQGGKGGDPSDSGEGQDAFEFTLSREEFLDLFFEDLELPDLVKKRLSEASAPELSRAGFTVSGSPSNINIIRTMRNSMARRISLKRPKLDEIEELEDEVERLAHTGPTEAWQDAKHRLEIALRRTKAIPYFDPIDVRYNRFERIPKPNIQAVMFCLMDVSGSMTERMKDLAKRFFMLLHIFLVRRYKSVDLVFIRHTSTAQEVDEETFFYSRETGGTVVSTALAEMERIIKERYPLDAWNVYAAQASDGDNFGADSGRCVQLLSELLPVCQYFAYIEVSEGIDSFGDRRMDKTDLWRAYAEVAPAFANFAMRRVGDPAQIFPVFHDLFARNKAAIVNQEP</sequence>
<dbReference type="InterPro" id="IPR006698">
    <property type="entry name" value="UPF0229"/>
</dbReference>
<reference evidence="3" key="2">
    <citation type="submission" date="2020-09" db="EMBL/GenBank/DDBJ databases">
        <authorList>
            <person name="Sun Q."/>
            <person name="Zhou Y."/>
        </authorList>
    </citation>
    <scope>NUCLEOTIDE SEQUENCE</scope>
    <source>
        <strain evidence="3">CGMCC 1.15725</strain>
    </source>
</reference>
<dbReference type="HAMAP" id="MF_01232">
    <property type="entry name" value="UPF0229"/>
    <property type="match status" value="1"/>
</dbReference>
<gene>
    <name evidence="3" type="ORF">GCM10011611_52050</name>
</gene>
<dbReference type="PANTHER" id="PTHR30510:SF2">
    <property type="entry name" value="UPF0229 PROTEIN YEAH"/>
    <property type="match status" value="1"/>
</dbReference>
<dbReference type="AlphaFoldDB" id="A0A8J3E4J3"/>
<dbReference type="NCBIfam" id="NF003707">
    <property type="entry name" value="PRK05325.1-2"/>
    <property type="match status" value="1"/>
</dbReference>
<evidence type="ECO:0000256" key="2">
    <source>
        <dbReference type="SAM" id="MobiDB-lite"/>
    </source>
</evidence>
<dbReference type="Proteomes" id="UP000646365">
    <property type="component" value="Unassembled WGS sequence"/>
</dbReference>
<proteinExistence type="inferred from homology"/>
<reference evidence="3" key="1">
    <citation type="journal article" date="2014" name="Int. J. Syst. Evol. Microbiol.">
        <title>Complete genome sequence of Corynebacterium casei LMG S-19264T (=DSM 44701T), isolated from a smear-ripened cheese.</title>
        <authorList>
            <consortium name="US DOE Joint Genome Institute (JGI-PGF)"/>
            <person name="Walter F."/>
            <person name="Albersmeier A."/>
            <person name="Kalinowski J."/>
            <person name="Ruckert C."/>
        </authorList>
    </citation>
    <scope>NUCLEOTIDE SEQUENCE</scope>
    <source>
        <strain evidence="3">CGMCC 1.15725</strain>
    </source>
</reference>
<dbReference type="RefSeq" id="WP_189051094.1">
    <property type="nucleotide sequence ID" value="NZ_BMJQ01000016.1"/>
</dbReference>
<dbReference type="Pfam" id="PF04285">
    <property type="entry name" value="DUF444"/>
    <property type="match status" value="1"/>
</dbReference>
<keyword evidence="4" id="KW-1185">Reference proteome</keyword>